<dbReference type="GO" id="GO:0005886">
    <property type="term" value="C:plasma membrane"/>
    <property type="evidence" value="ECO:0007669"/>
    <property type="project" value="UniProtKB-SubCell"/>
</dbReference>
<evidence type="ECO:0000256" key="5">
    <source>
        <dbReference type="ARBA" id="ARBA00022679"/>
    </source>
</evidence>
<keyword evidence="3 13" id="KW-1003">Cell membrane</keyword>
<keyword evidence="6 14" id="KW-0812">Transmembrane</keyword>
<evidence type="ECO:0000256" key="1">
    <source>
        <dbReference type="ARBA" id="ARBA00000085"/>
    </source>
</evidence>
<evidence type="ECO:0000256" key="9">
    <source>
        <dbReference type="ARBA" id="ARBA00022840"/>
    </source>
</evidence>
<dbReference type="PROSITE" id="PS50109">
    <property type="entry name" value="HIS_KIN"/>
    <property type="match status" value="1"/>
</dbReference>
<comment type="catalytic activity">
    <reaction evidence="1 13">
        <text>ATP + protein L-histidine = ADP + protein N-phospho-L-histidine.</text>
        <dbReference type="EC" id="2.7.13.3"/>
    </reaction>
</comment>
<comment type="caution">
    <text evidence="16">The sequence shown here is derived from an EMBL/GenBank/DDBJ whole genome shotgun (WGS) entry which is preliminary data.</text>
</comment>
<keyword evidence="4" id="KW-0597">Phosphoprotein</keyword>
<sequence length="344" mass="38467">MILYLIRTVAKAIAGSLLFAALFMGLVWLHFPVTSWQMLSVRVIGPLPFPVLIVLITTGFGLIKGLLRAFRQQAQWQDLAHALTDLESGRAPRFSRISQVTPTLKQVMVSLTTIHQQLQEQTKRSQDLISQRVEDQEAAIEKRITAERNRLARDLHDSVSQELFAASMLVSAINEMPDTHGSTIEKPIQQVEQMIQQAQLEMRALLLHLRPVALNDHSLKEGIEALLKDLVEKVPVTVQWRIEAVQVPRGIEDHLFRILQEAVSNTLRHAKATTLDITLINRQDKVILTVVDDGIGFEMTDQPFSSYGLSNMNERASEIGGSLRIVSVPGAGTKLDCLVPIIKE</sequence>
<keyword evidence="12 13" id="KW-0472">Membrane</keyword>
<evidence type="ECO:0000313" key="17">
    <source>
        <dbReference type="Proteomes" id="UP000247922"/>
    </source>
</evidence>
<gene>
    <name evidence="16" type="ORF">DES38_11716</name>
</gene>
<evidence type="ECO:0000256" key="2">
    <source>
        <dbReference type="ARBA" id="ARBA00004651"/>
    </source>
</evidence>
<dbReference type="InterPro" id="IPR003594">
    <property type="entry name" value="HATPase_dom"/>
</dbReference>
<evidence type="ECO:0000256" key="7">
    <source>
        <dbReference type="ARBA" id="ARBA00022741"/>
    </source>
</evidence>
<protein>
    <recommendedName>
        <fullName evidence="13">Sensor histidine kinase</fullName>
        <ecNumber evidence="13">2.7.13.3</ecNumber>
    </recommendedName>
</protein>
<evidence type="ECO:0000256" key="3">
    <source>
        <dbReference type="ARBA" id="ARBA00022475"/>
    </source>
</evidence>
<dbReference type="GO" id="GO:0000155">
    <property type="term" value="F:phosphorelay sensor kinase activity"/>
    <property type="evidence" value="ECO:0007669"/>
    <property type="project" value="UniProtKB-UniRule"/>
</dbReference>
<dbReference type="Gene3D" id="3.30.565.10">
    <property type="entry name" value="Histidine kinase-like ATPase, C-terminal domain"/>
    <property type="match status" value="1"/>
</dbReference>
<evidence type="ECO:0000256" key="4">
    <source>
        <dbReference type="ARBA" id="ARBA00022553"/>
    </source>
</evidence>
<dbReference type="CDD" id="cd16917">
    <property type="entry name" value="HATPase_UhpB-NarQ-NarX-like"/>
    <property type="match status" value="1"/>
</dbReference>
<dbReference type="PANTHER" id="PTHR24421:SF37">
    <property type="entry name" value="SENSOR HISTIDINE KINASE NARS"/>
    <property type="match status" value="1"/>
</dbReference>
<dbReference type="InterPro" id="IPR036890">
    <property type="entry name" value="HATPase_C_sf"/>
</dbReference>
<dbReference type="SMART" id="SM00387">
    <property type="entry name" value="HATPase_c"/>
    <property type="match status" value="1"/>
</dbReference>
<evidence type="ECO:0000256" key="12">
    <source>
        <dbReference type="ARBA" id="ARBA00023136"/>
    </source>
</evidence>
<dbReference type="InterPro" id="IPR050482">
    <property type="entry name" value="Sensor_HK_TwoCompSys"/>
</dbReference>
<dbReference type="Gene3D" id="1.20.5.1930">
    <property type="match status" value="1"/>
</dbReference>
<reference evidence="16 17" key="1">
    <citation type="submission" date="2018-05" db="EMBL/GenBank/DDBJ databases">
        <title>Genomic Encyclopedia of Type Strains, Phase IV (KMG-IV): sequencing the most valuable type-strain genomes for metagenomic binning, comparative biology and taxonomic classification.</title>
        <authorList>
            <person name="Goeker M."/>
        </authorList>
    </citation>
    <scope>NUCLEOTIDE SEQUENCE [LARGE SCALE GENOMIC DNA]</scope>
    <source>
        <strain evidence="16 17">DSM 22440</strain>
    </source>
</reference>
<evidence type="ECO:0000256" key="10">
    <source>
        <dbReference type="ARBA" id="ARBA00022989"/>
    </source>
</evidence>
<keyword evidence="9 13" id="KW-0067">ATP-binding</keyword>
<evidence type="ECO:0000259" key="15">
    <source>
        <dbReference type="PROSITE" id="PS50109"/>
    </source>
</evidence>
<keyword evidence="11 13" id="KW-0902">Two-component regulatory system</keyword>
<keyword evidence="5 13" id="KW-0808">Transferase</keyword>
<accession>A0A2V3W243</accession>
<dbReference type="EC" id="2.7.13.3" evidence="13"/>
<evidence type="ECO:0000256" key="6">
    <source>
        <dbReference type="ARBA" id="ARBA00022692"/>
    </source>
</evidence>
<evidence type="ECO:0000256" key="8">
    <source>
        <dbReference type="ARBA" id="ARBA00022777"/>
    </source>
</evidence>
<keyword evidence="8 13" id="KW-0418">Kinase</keyword>
<dbReference type="SUPFAM" id="SSF55874">
    <property type="entry name" value="ATPase domain of HSP90 chaperone/DNA topoisomerase II/histidine kinase"/>
    <property type="match status" value="1"/>
</dbReference>
<keyword evidence="7 13" id="KW-0547">Nucleotide-binding</keyword>
<dbReference type="PANTHER" id="PTHR24421">
    <property type="entry name" value="NITRATE/NITRITE SENSOR PROTEIN NARX-RELATED"/>
    <property type="match status" value="1"/>
</dbReference>
<dbReference type="Pfam" id="PF02518">
    <property type="entry name" value="HATPase_c"/>
    <property type="match status" value="1"/>
</dbReference>
<dbReference type="GO" id="GO:0046983">
    <property type="term" value="F:protein dimerization activity"/>
    <property type="evidence" value="ECO:0007669"/>
    <property type="project" value="InterPro"/>
</dbReference>
<dbReference type="Pfam" id="PF07730">
    <property type="entry name" value="HisKA_3"/>
    <property type="match status" value="1"/>
</dbReference>
<dbReference type="InterPro" id="IPR017202">
    <property type="entry name" value="LiaS/VraS"/>
</dbReference>
<name>A0A2V3W243_9BACI</name>
<keyword evidence="17" id="KW-1185">Reference proteome</keyword>
<evidence type="ECO:0000313" key="16">
    <source>
        <dbReference type="EMBL" id="PXW87178.1"/>
    </source>
</evidence>
<dbReference type="InterPro" id="IPR005467">
    <property type="entry name" value="His_kinase_dom"/>
</dbReference>
<keyword evidence="10 14" id="KW-1133">Transmembrane helix</keyword>
<dbReference type="OrthoDB" id="9795828at2"/>
<proteinExistence type="predicted"/>
<dbReference type="RefSeq" id="WP_110252138.1">
    <property type="nucleotide sequence ID" value="NZ_QJJR01000017.1"/>
</dbReference>
<feature type="transmembrane region" description="Helical" evidence="14">
    <location>
        <begin position="12"/>
        <end position="31"/>
    </location>
</feature>
<evidence type="ECO:0000256" key="14">
    <source>
        <dbReference type="SAM" id="Phobius"/>
    </source>
</evidence>
<dbReference type="EMBL" id="QJJR01000017">
    <property type="protein sequence ID" value="PXW87178.1"/>
    <property type="molecule type" value="Genomic_DNA"/>
</dbReference>
<evidence type="ECO:0000256" key="11">
    <source>
        <dbReference type="ARBA" id="ARBA00023012"/>
    </source>
</evidence>
<feature type="domain" description="Histidine kinase" evidence="15">
    <location>
        <begin position="150"/>
        <end position="343"/>
    </location>
</feature>
<feature type="transmembrane region" description="Helical" evidence="14">
    <location>
        <begin position="43"/>
        <end position="63"/>
    </location>
</feature>
<dbReference type="GO" id="GO:0005524">
    <property type="term" value="F:ATP binding"/>
    <property type="evidence" value="ECO:0007669"/>
    <property type="project" value="UniProtKB-UniRule"/>
</dbReference>
<dbReference type="InterPro" id="IPR011712">
    <property type="entry name" value="Sig_transdc_His_kin_sub3_dim/P"/>
</dbReference>
<dbReference type="Proteomes" id="UP000247922">
    <property type="component" value="Unassembled WGS sequence"/>
</dbReference>
<organism evidence="16 17">
    <name type="scientific">Streptohalobacillus salinus</name>
    <dbReference type="NCBI Taxonomy" id="621096"/>
    <lineage>
        <taxon>Bacteria</taxon>
        <taxon>Bacillati</taxon>
        <taxon>Bacillota</taxon>
        <taxon>Bacilli</taxon>
        <taxon>Bacillales</taxon>
        <taxon>Bacillaceae</taxon>
        <taxon>Streptohalobacillus</taxon>
    </lineage>
</organism>
<evidence type="ECO:0000256" key="13">
    <source>
        <dbReference type="PIRNR" id="PIRNR037431"/>
    </source>
</evidence>
<comment type="subcellular location">
    <subcellularLocation>
        <location evidence="2 13">Cell membrane</location>
        <topology evidence="2 13">Multi-pass membrane protein</topology>
    </subcellularLocation>
</comment>
<dbReference type="AlphaFoldDB" id="A0A2V3W243"/>
<dbReference type="PIRSF" id="PIRSF037431">
    <property type="entry name" value="STHK_LiaS"/>
    <property type="match status" value="1"/>
</dbReference>